<dbReference type="Pfam" id="PF13860">
    <property type="entry name" value="FlgD_ig"/>
    <property type="match status" value="1"/>
</dbReference>
<evidence type="ECO:0000256" key="6">
    <source>
        <dbReference type="SAM" id="MobiDB-lite"/>
    </source>
</evidence>
<comment type="similarity">
    <text evidence="1 5">Belongs to the FlgD family.</text>
</comment>
<evidence type="ECO:0000256" key="2">
    <source>
        <dbReference type="ARBA" id="ARBA00016013"/>
    </source>
</evidence>
<feature type="domain" description="FlgD/Vpr Ig-like" evidence="7">
    <location>
        <begin position="115"/>
        <end position="179"/>
    </location>
</feature>
<dbReference type="PATRIC" id="fig|1123069.3.peg.2330"/>
<reference evidence="8 9" key="1">
    <citation type="journal article" date="2013" name="Stand. Genomic Sci.">
        <title>Genome sequence of the reddish-pigmented Rubellimicrobium thermophilum type strain (DSM 16684(T)), a member of the Roseobacter clade.</title>
        <authorList>
            <person name="Fiebig A."/>
            <person name="Riedel T."/>
            <person name="Gronow S."/>
            <person name="Petersen J."/>
            <person name="Klenk H.P."/>
            <person name="Goker M."/>
        </authorList>
    </citation>
    <scope>NUCLEOTIDE SEQUENCE [LARGE SCALE GENOMIC DNA]</scope>
    <source>
        <strain evidence="8 9">DSM 16684</strain>
    </source>
</reference>
<gene>
    <name evidence="8" type="ORF">ruthe_02355</name>
</gene>
<name>S9S1Q7_9RHOB</name>
<dbReference type="STRING" id="1123069.ruthe_02355"/>
<dbReference type="InterPro" id="IPR025965">
    <property type="entry name" value="FlgD/Vpr_Ig-like"/>
</dbReference>
<organism evidence="8 9">
    <name type="scientific">Rubellimicrobium thermophilum DSM 16684</name>
    <dbReference type="NCBI Taxonomy" id="1123069"/>
    <lineage>
        <taxon>Bacteria</taxon>
        <taxon>Pseudomonadati</taxon>
        <taxon>Pseudomonadota</taxon>
        <taxon>Alphaproteobacteria</taxon>
        <taxon>Rhodobacterales</taxon>
        <taxon>Roseobacteraceae</taxon>
        <taxon>Rubellimicrobium</taxon>
    </lineage>
</organism>
<dbReference type="HOGENOM" id="CLU_047535_0_1_5"/>
<keyword evidence="8" id="KW-0282">Flagellum</keyword>
<protein>
    <recommendedName>
        <fullName evidence="2 5">Basal-body rod modification protein FlgD</fullName>
    </recommendedName>
</protein>
<comment type="caution">
    <text evidence="8">The sequence shown here is derived from an EMBL/GenBank/DDBJ whole genome shotgun (WGS) entry which is preliminary data.</text>
</comment>
<keyword evidence="8" id="KW-0969">Cilium</keyword>
<evidence type="ECO:0000256" key="1">
    <source>
        <dbReference type="ARBA" id="ARBA00010577"/>
    </source>
</evidence>
<dbReference type="Pfam" id="PF03963">
    <property type="entry name" value="FlgD"/>
    <property type="match status" value="1"/>
</dbReference>
<dbReference type="GO" id="GO:0044781">
    <property type="term" value="P:bacterial-type flagellum organization"/>
    <property type="evidence" value="ECO:0007669"/>
    <property type="project" value="UniProtKB-UniRule"/>
</dbReference>
<dbReference type="Gene3D" id="2.30.30.910">
    <property type="match status" value="1"/>
</dbReference>
<dbReference type="OrthoDB" id="9785233at2"/>
<evidence type="ECO:0000313" key="8">
    <source>
        <dbReference type="EMBL" id="EPX84145.1"/>
    </source>
</evidence>
<dbReference type="InterPro" id="IPR005648">
    <property type="entry name" value="FlgD"/>
</dbReference>
<dbReference type="Gene3D" id="2.60.40.4070">
    <property type="match status" value="1"/>
</dbReference>
<keyword evidence="8" id="KW-0966">Cell projection</keyword>
<dbReference type="NCBIfam" id="NF009453">
    <property type="entry name" value="PRK12813.1"/>
    <property type="match status" value="1"/>
</dbReference>
<keyword evidence="9" id="KW-1185">Reference proteome</keyword>
<evidence type="ECO:0000259" key="7">
    <source>
        <dbReference type="Pfam" id="PF13860"/>
    </source>
</evidence>
<dbReference type="EMBL" id="AOLV01000028">
    <property type="protein sequence ID" value="EPX84145.1"/>
    <property type="molecule type" value="Genomic_DNA"/>
</dbReference>
<keyword evidence="3 5" id="KW-1005">Bacterial flagellum biogenesis</keyword>
<accession>S9S1Q7</accession>
<feature type="region of interest" description="Disordered" evidence="6">
    <location>
        <begin position="1"/>
        <end position="29"/>
    </location>
</feature>
<evidence type="ECO:0000313" key="9">
    <source>
        <dbReference type="Proteomes" id="UP000015346"/>
    </source>
</evidence>
<evidence type="ECO:0000256" key="5">
    <source>
        <dbReference type="RuleBase" id="RU362076"/>
    </source>
</evidence>
<comment type="function">
    <text evidence="4 5">Required for flagellar hook formation. May act as a scaffolding protein.</text>
</comment>
<evidence type="ECO:0000256" key="4">
    <source>
        <dbReference type="ARBA" id="ARBA00024746"/>
    </source>
</evidence>
<proteinExistence type="inferred from homology"/>
<dbReference type="AlphaFoldDB" id="S9S1Q7"/>
<dbReference type="RefSeq" id="WP_021098437.1">
    <property type="nucleotide sequence ID" value="NZ_KE557322.1"/>
</dbReference>
<dbReference type="Proteomes" id="UP000015346">
    <property type="component" value="Unassembled WGS sequence"/>
</dbReference>
<sequence length="221" mass="22988">MDITAATATAPSAVPNAATGSGTAGAAGAARRGTLGDFDTFLRMLTAQLRNQDPTDPMDSADYAVQLATFAGVEQQVRTNELLTTLSARMGVSGLGQLAGWVGQEVRAAMPAYFSGSPVTVSPNPLATAETAELVVRDDRGQEIERRSIPVSAAPIEWAGVTADGHPLPTGLYRFEVVSLVAGQPVRTDPAEVYGLVREVRSEAGQAVLVMEGGQPSRPIP</sequence>
<evidence type="ECO:0000256" key="3">
    <source>
        <dbReference type="ARBA" id="ARBA00022795"/>
    </source>
</evidence>